<comment type="similarity">
    <text evidence="1">Belongs to the GreA/GreB family.</text>
</comment>
<sequence length="140" mass="16608">MDFFTLKEINDINKKINNLKYLELPKIINELSKAKLLGDLSENSEYIYAKKKKNLIEKEIKILEEKISKAKIKNTKNENLKKIILKDLKSDKLLEYQVDLKNKSNEINYNILNIIKNKKIGDLVKLKRYNKEILFKIILK</sequence>
<proteinExistence type="inferred from homology"/>
<dbReference type="AlphaFoldDB" id="A0A974WLR0"/>
<accession>A0A974WLR0</accession>
<keyword evidence="7" id="KW-0175">Coiled coil</keyword>
<gene>
    <name evidence="9" type="ORF">CU086_00500</name>
</gene>
<dbReference type="PROSITE" id="PS00829">
    <property type="entry name" value="GREAB_1"/>
    <property type="match status" value="1"/>
</dbReference>
<dbReference type="PANTHER" id="PTHR30437">
    <property type="entry name" value="TRANSCRIPTION ELONGATION FACTOR GREA"/>
    <property type="match status" value="1"/>
</dbReference>
<keyword evidence="10" id="KW-1185">Reference proteome</keyword>
<evidence type="ECO:0000313" key="10">
    <source>
        <dbReference type="Proteomes" id="UP000663075"/>
    </source>
</evidence>
<evidence type="ECO:0000256" key="2">
    <source>
        <dbReference type="ARBA" id="ARBA00013729"/>
    </source>
</evidence>
<dbReference type="InterPro" id="IPR023459">
    <property type="entry name" value="Tscrpt_elong_fac_GreA/B_fam"/>
</dbReference>
<dbReference type="Gene3D" id="1.10.287.180">
    <property type="entry name" value="Transcription elongation factor, GreA/GreB, N-terminal domain"/>
    <property type="match status" value="1"/>
</dbReference>
<dbReference type="InterPro" id="IPR022691">
    <property type="entry name" value="Tscrpt_elong_fac_GreA/B_N"/>
</dbReference>
<organism evidence="9 10">
    <name type="scientific">Candidatus Nasuia deltocephalincola</name>
    <dbReference type="NCBI Taxonomy" id="1160784"/>
    <lineage>
        <taxon>Bacteria</taxon>
        <taxon>Pseudomonadati</taxon>
        <taxon>Pseudomonadota</taxon>
        <taxon>Betaproteobacteria</taxon>
        <taxon>Candidatus Nasuia</taxon>
    </lineage>
</organism>
<evidence type="ECO:0000256" key="5">
    <source>
        <dbReference type="ARBA" id="ARBA00023163"/>
    </source>
</evidence>
<keyword evidence="3" id="KW-0805">Transcription regulation</keyword>
<evidence type="ECO:0000259" key="8">
    <source>
        <dbReference type="Pfam" id="PF03449"/>
    </source>
</evidence>
<evidence type="ECO:0000256" key="6">
    <source>
        <dbReference type="ARBA" id="ARBA00030776"/>
    </source>
</evidence>
<feature type="coiled-coil region" evidence="7">
    <location>
        <begin position="53"/>
        <end position="80"/>
    </location>
</feature>
<feature type="domain" description="Transcription elongation factor GreA/GreB N-terminal" evidence="8">
    <location>
        <begin position="5"/>
        <end position="72"/>
    </location>
</feature>
<evidence type="ECO:0000256" key="1">
    <source>
        <dbReference type="ARBA" id="ARBA00008213"/>
    </source>
</evidence>
<dbReference type="GO" id="GO:0006354">
    <property type="term" value="P:DNA-templated transcription elongation"/>
    <property type="evidence" value="ECO:0007669"/>
    <property type="project" value="TreeGrafter"/>
</dbReference>
<dbReference type="Pfam" id="PF03449">
    <property type="entry name" value="GreA_GreB_N"/>
    <property type="match status" value="1"/>
</dbReference>
<protein>
    <recommendedName>
        <fullName evidence="2">Transcription elongation factor GreA</fullName>
    </recommendedName>
    <alternativeName>
        <fullName evidence="6">Transcript cleavage factor GreA</fullName>
    </alternativeName>
</protein>
<keyword evidence="5" id="KW-0804">Transcription</keyword>
<evidence type="ECO:0000256" key="3">
    <source>
        <dbReference type="ARBA" id="ARBA00023015"/>
    </source>
</evidence>
<dbReference type="GO" id="GO:0003677">
    <property type="term" value="F:DNA binding"/>
    <property type="evidence" value="ECO:0007669"/>
    <property type="project" value="UniProtKB-KW"/>
</dbReference>
<evidence type="ECO:0000256" key="4">
    <source>
        <dbReference type="ARBA" id="ARBA00023125"/>
    </source>
</evidence>
<dbReference type="PANTHER" id="PTHR30437:SF4">
    <property type="entry name" value="TRANSCRIPTION ELONGATION FACTOR GREA"/>
    <property type="match status" value="1"/>
</dbReference>
<dbReference type="InterPro" id="IPR018151">
    <property type="entry name" value="TF_GreA/GreB_CS"/>
</dbReference>
<dbReference type="GO" id="GO:0070063">
    <property type="term" value="F:RNA polymerase binding"/>
    <property type="evidence" value="ECO:0007669"/>
    <property type="project" value="InterPro"/>
</dbReference>
<evidence type="ECO:0000256" key="7">
    <source>
        <dbReference type="SAM" id="Coils"/>
    </source>
</evidence>
<keyword evidence="4" id="KW-0238">DNA-binding</keyword>
<dbReference type="Proteomes" id="UP000663075">
    <property type="component" value="Chromosome"/>
</dbReference>
<dbReference type="GO" id="GO:0032784">
    <property type="term" value="P:regulation of DNA-templated transcription elongation"/>
    <property type="evidence" value="ECO:0007669"/>
    <property type="project" value="InterPro"/>
</dbReference>
<dbReference type="EMBL" id="CP024850">
    <property type="protein sequence ID" value="QSF25309.1"/>
    <property type="molecule type" value="Genomic_DNA"/>
</dbReference>
<name>A0A974WLR0_9PROT</name>
<reference evidence="9" key="1">
    <citation type="submission" date="2017-11" db="EMBL/GenBank/DDBJ databases">
        <authorList>
            <person name="Jian Z."/>
        </authorList>
    </citation>
    <scope>NUCLEOTIDE SEQUENCE</scope>
    <source>
        <strain evidence="9">YC</strain>
    </source>
</reference>
<dbReference type="SUPFAM" id="SSF46557">
    <property type="entry name" value="GreA transcript cleavage protein, N-terminal domain"/>
    <property type="match status" value="1"/>
</dbReference>
<evidence type="ECO:0000313" key="9">
    <source>
        <dbReference type="EMBL" id="QSF25309.1"/>
    </source>
</evidence>
<dbReference type="FunFam" id="1.10.287.180:FF:000001">
    <property type="entry name" value="Transcription elongation factor GreA"/>
    <property type="match status" value="1"/>
</dbReference>
<dbReference type="InterPro" id="IPR036805">
    <property type="entry name" value="Tscrpt_elong_fac_GreA/B_N_sf"/>
</dbReference>